<protein>
    <submittedName>
        <fullName evidence="1">Uncharacterized protein</fullName>
    </submittedName>
</protein>
<keyword evidence="2" id="KW-1185">Reference proteome</keyword>
<reference evidence="1 2" key="1">
    <citation type="submission" date="2019-03" db="EMBL/GenBank/DDBJ databases">
        <title>Diversity of the mouse oral microbiome.</title>
        <authorList>
            <person name="Joseph S."/>
            <person name="Aduse-Opoku J."/>
            <person name="Curtis M."/>
            <person name="Wade W."/>
            <person name="Hashim A."/>
        </authorList>
    </citation>
    <scope>NUCLEOTIDE SEQUENCE [LARGE SCALE GENOMIC DNA]</scope>
    <source>
        <strain evidence="1 2">P1012</strain>
    </source>
</reference>
<dbReference type="EMBL" id="SPQB01000034">
    <property type="protein sequence ID" value="TFU32128.1"/>
    <property type="molecule type" value="Genomic_DNA"/>
</dbReference>
<gene>
    <name evidence="1" type="ORF">E4U02_11975</name>
</gene>
<dbReference type="OrthoDB" id="5146836at2"/>
<dbReference type="AlphaFoldDB" id="A0A4Y9FSE6"/>
<sequence length="111" mass="12250">MDETNSDLFDRFVQHLRAVDSRNSGDREGGRLVVFEEGSSRHASFLTSADDLRRRLSTLSDDALSIWPETTSETAAFRLLSIQLEEILSTGKSATYRLTGDGVRSLPSGAE</sequence>
<dbReference type="RefSeq" id="WP_135115072.1">
    <property type="nucleotide sequence ID" value="NZ_JADGLL010000034.1"/>
</dbReference>
<evidence type="ECO:0000313" key="1">
    <source>
        <dbReference type="EMBL" id="TFU32128.1"/>
    </source>
</evidence>
<comment type="caution">
    <text evidence="1">The sequence shown here is derived from an EMBL/GenBank/DDBJ whole genome shotgun (WGS) entry which is preliminary data.</text>
</comment>
<accession>A0A4Y9FSE6</accession>
<evidence type="ECO:0000313" key="2">
    <source>
        <dbReference type="Proteomes" id="UP000298358"/>
    </source>
</evidence>
<dbReference type="Proteomes" id="UP000298358">
    <property type="component" value="Unassembled WGS sequence"/>
</dbReference>
<organism evidence="1 2">
    <name type="scientific">Microbacterium paludicola</name>
    <dbReference type="NCBI Taxonomy" id="300019"/>
    <lineage>
        <taxon>Bacteria</taxon>
        <taxon>Bacillati</taxon>
        <taxon>Actinomycetota</taxon>
        <taxon>Actinomycetes</taxon>
        <taxon>Micrococcales</taxon>
        <taxon>Microbacteriaceae</taxon>
        <taxon>Microbacterium</taxon>
    </lineage>
</organism>
<name>A0A4Y9FSE6_9MICO</name>
<proteinExistence type="predicted"/>